<protein>
    <submittedName>
        <fullName evidence="2">Helitron_like_N domain-containing protein</fullName>
    </submittedName>
</protein>
<dbReference type="Proteomes" id="UP000036681">
    <property type="component" value="Unplaced"/>
</dbReference>
<sequence length="159" mass="18058">MTRAAEYGRYLKYYHSSALHVISLCAYEKLFSEFYILKFELGTQLWIIPVHKKNVLANEATLNLLVNRILRLDIYSETSEESCQAVIEQMNEVDAKLFNMTAHADLKHPESLKSGIHVTVEAYRCGMNRIAQRSSISGTKVPYGGEYKLVSRVADGHIS</sequence>
<evidence type="ECO:0000313" key="2">
    <source>
        <dbReference type="WBParaSite" id="ALUE_0002067901-mRNA-1"/>
    </source>
</evidence>
<name>A0A0M3IPK1_ASCLU</name>
<dbReference type="WBParaSite" id="ALUE_0002067901-mRNA-1">
    <property type="protein sequence ID" value="ALUE_0002067901-mRNA-1"/>
    <property type="gene ID" value="ALUE_0002067901"/>
</dbReference>
<keyword evidence="1" id="KW-1185">Reference proteome</keyword>
<dbReference type="AlphaFoldDB" id="A0A0M3IPK1"/>
<accession>A0A0M3IPK1</accession>
<organism evidence="1 2">
    <name type="scientific">Ascaris lumbricoides</name>
    <name type="common">Giant roundworm</name>
    <dbReference type="NCBI Taxonomy" id="6252"/>
    <lineage>
        <taxon>Eukaryota</taxon>
        <taxon>Metazoa</taxon>
        <taxon>Ecdysozoa</taxon>
        <taxon>Nematoda</taxon>
        <taxon>Chromadorea</taxon>
        <taxon>Rhabditida</taxon>
        <taxon>Spirurina</taxon>
        <taxon>Ascaridomorpha</taxon>
        <taxon>Ascaridoidea</taxon>
        <taxon>Ascarididae</taxon>
        <taxon>Ascaris</taxon>
    </lineage>
</organism>
<reference evidence="2" key="1">
    <citation type="submission" date="2017-02" db="UniProtKB">
        <authorList>
            <consortium name="WormBaseParasite"/>
        </authorList>
    </citation>
    <scope>IDENTIFICATION</scope>
</reference>
<proteinExistence type="predicted"/>
<evidence type="ECO:0000313" key="1">
    <source>
        <dbReference type="Proteomes" id="UP000036681"/>
    </source>
</evidence>